<evidence type="ECO:0000256" key="9">
    <source>
        <dbReference type="PROSITE-ProRule" id="PRU00850"/>
    </source>
</evidence>
<evidence type="ECO:0000256" key="3">
    <source>
        <dbReference type="ARBA" id="ARBA00018029"/>
    </source>
</evidence>
<dbReference type="AlphaFoldDB" id="A0A444RXJ4"/>
<reference evidence="12 13" key="1">
    <citation type="submission" date="2018-12" db="EMBL/GenBank/DDBJ databases">
        <title>Genome of Verticillium dahliae isolate Getta Getta.</title>
        <authorList>
            <person name="Gardiner D.M."/>
        </authorList>
    </citation>
    <scope>NUCLEOTIDE SEQUENCE [LARGE SCALE GENOMIC DNA]</scope>
    <source>
        <strain evidence="12 13">Getta Getta</strain>
    </source>
</reference>
<keyword evidence="4" id="KW-0479">Metal-binding</keyword>
<dbReference type="InterPro" id="IPR032466">
    <property type="entry name" value="Metal_Hydrolase"/>
</dbReference>
<feature type="region of interest" description="Disordered" evidence="10">
    <location>
        <begin position="479"/>
        <end position="498"/>
    </location>
</feature>
<evidence type="ECO:0000259" key="11">
    <source>
        <dbReference type="PROSITE" id="PS51517"/>
    </source>
</evidence>
<dbReference type="NCBIfam" id="TIGR00221">
    <property type="entry name" value="nagA"/>
    <property type="match status" value="1"/>
</dbReference>
<keyword evidence="5" id="KW-0378">Hydrolase</keyword>
<organism evidence="12 13">
    <name type="scientific">Verticillium dahliae</name>
    <name type="common">Verticillium wilt</name>
    <dbReference type="NCBI Taxonomy" id="27337"/>
    <lineage>
        <taxon>Eukaryota</taxon>
        <taxon>Fungi</taxon>
        <taxon>Dikarya</taxon>
        <taxon>Ascomycota</taxon>
        <taxon>Pezizomycotina</taxon>
        <taxon>Sordariomycetes</taxon>
        <taxon>Hypocreomycetidae</taxon>
        <taxon>Glomerellales</taxon>
        <taxon>Plectosphaerellaceae</taxon>
        <taxon>Verticillium</taxon>
    </lineage>
</organism>
<dbReference type="Gene3D" id="2.60.40.1390">
    <property type="entry name" value="NDT80 DNA-binding domain"/>
    <property type="match status" value="1"/>
</dbReference>
<name>A0A444RXJ4_VERDA</name>
<comment type="catalytic activity">
    <reaction evidence="8">
        <text>N-acetyl-D-glucosamine 6-phosphate + H2O = D-glucosamine 6-phosphate + acetate</text>
        <dbReference type="Rhea" id="RHEA:22936"/>
        <dbReference type="ChEBI" id="CHEBI:15377"/>
        <dbReference type="ChEBI" id="CHEBI:30089"/>
        <dbReference type="ChEBI" id="CHEBI:57513"/>
        <dbReference type="ChEBI" id="CHEBI:58725"/>
        <dbReference type="EC" id="3.5.1.25"/>
    </reaction>
</comment>
<dbReference type="Pfam" id="PF01979">
    <property type="entry name" value="Amidohydro_1"/>
    <property type="match status" value="1"/>
</dbReference>
<dbReference type="Gene3D" id="3.20.20.140">
    <property type="entry name" value="Metal-dependent hydrolases"/>
    <property type="match status" value="1"/>
</dbReference>
<dbReference type="PANTHER" id="PTHR11113:SF14">
    <property type="entry name" value="N-ACETYLGLUCOSAMINE-6-PHOSPHATE DEACETYLASE"/>
    <property type="match status" value="1"/>
</dbReference>
<dbReference type="InterPro" id="IPR037141">
    <property type="entry name" value="NDT80_DNA-bd_dom_sf"/>
</dbReference>
<evidence type="ECO:0000256" key="7">
    <source>
        <dbReference type="ARBA" id="ARBA00023277"/>
    </source>
</evidence>
<evidence type="ECO:0000256" key="2">
    <source>
        <dbReference type="ARBA" id="ARBA00011899"/>
    </source>
</evidence>
<feature type="compositionally biased region" description="Basic and acidic residues" evidence="10">
    <location>
        <begin position="710"/>
        <end position="726"/>
    </location>
</feature>
<protein>
    <recommendedName>
        <fullName evidence="3">N-acetylglucosamine-6-phosphate deacetylase</fullName>
        <ecNumber evidence="2">3.5.1.25</ecNumber>
    </recommendedName>
</protein>
<feature type="region of interest" description="Disordered" evidence="10">
    <location>
        <begin position="706"/>
        <end position="864"/>
    </location>
</feature>
<evidence type="ECO:0000256" key="6">
    <source>
        <dbReference type="ARBA" id="ARBA00023125"/>
    </source>
</evidence>
<feature type="domain" description="NDT80" evidence="11">
    <location>
        <begin position="482"/>
        <end position="716"/>
    </location>
</feature>
<gene>
    <name evidence="12" type="ORF">VDGE_05574</name>
</gene>
<dbReference type="Pfam" id="PF05224">
    <property type="entry name" value="NDT80_PhoG"/>
    <property type="match status" value="1"/>
</dbReference>
<dbReference type="SUPFAM" id="SSF51338">
    <property type="entry name" value="Composite domain of metallo-dependent hydrolases"/>
    <property type="match status" value="1"/>
</dbReference>
<dbReference type="GO" id="GO:0008448">
    <property type="term" value="F:N-acetylglucosamine-6-phosphate deacetylase activity"/>
    <property type="evidence" value="ECO:0007669"/>
    <property type="project" value="UniProtKB-EC"/>
</dbReference>
<accession>A0A444RXJ4</accession>
<dbReference type="InterPro" id="IPR003764">
    <property type="entry name" value="GlcNAc_6-P_deAcase"/>
</dbReference>
<dbReference type="SUPFAM" id="SSF49417">
    <property type="entry name" value="p53-like transcription factors"/>
    <property type="match status" value="1"/>
</dbReference>
<dbReference type="InterPro" id="IPR024061">
    <property type="entry name" value="NDT80_DNA-bd_dom"/>
</dbReference>
<dbReference type="EC" id="3.5.1.25" evidence="2"/>
<dbReference type="PANTHER" id="PTHR11113">
    <property type="entry name" value="N-ACETYLGLUCOSAMINE-6-PHOSPHATE DEACETYLASE"/>
    <property type="match status" value="1"/>
</dbReference>
<dbReference type="EMBL" id="RSDZ01000056">
    <property type="protein sequence ID" value="RXG45888.1"/>
    <property type="molecule type" value="Genomic_DNA"/>
</dbReference>
<feature type="compositionally biased region" description="Polar residues" evidence="10">
    <location>
        <begin position="835"/>
        <end position="846"/>
    </location>
</feature>
<dbReference type="SUPFAM" id="SSF51556">
    <property type="entry name" value="Metallo-dependent hydrolases"/>
    <property type="match status" value="1"/>
</dbReference>
<evidence type="ECO:0000313" key="13">
    <source>
        <dbReference type="Proteomes" id="UP000288725"/>
    </source>
</evidence>
<keyword evidence="6 9" id="KW-0238">DNA-binding</keyword>
<dbReference type="InterPro" id="IPR008967">
    <property type="entry name" value="p53-like_TF_DNA-bd_sf"/>
</dbReference>
<dbReference type="CDD" id="cd00854">
    <property type="entry name" value="NagA"/>
    <property type="match status" value="1"/>
</dbReference>
<dbReference type="GO" id="GO:0003677">
    <property type="term" value="F:DNA binding"/>
    <property type="evidence" value="ECO:0007669"/>
    <property type="project" value="UniProtKB-KW"/>
</dbReference>
<dbReference type="GO" id="GO:0003700">
    <property type="term" value="F:DNA-binding transcription factor activity"/>
    <property type="evidence" value="ECO:0007669"/>
    <property type="project" value="UniProtKB-UniRule"/>
</dbReference>
<proteinExistence type="inferred from homology"/>
<evidence type="ECO:0000256" key="4">
    <source>
        <dbReference type="ARBA" id="ARBA00022723"/>
    </source>
</evidence>
<sequence>MPIALSPTRSQSGITRFTNCRLVRGDELVTEDLWVSSQTGKVISSQAAFFDELTVPDKSIDLGGRILSPGLIDVQLNGGFGFNFSTLLQDAAQYGKKVLEVNKRLVATGVTSYAPTLTSQNPELYQTVLPYLGPSNSRHHENGAESLGAHCEGPFLNSSKNGIHNKGVLQVAETFEDIEACYGSFNLTPSGDAPLPIKKMTIAPEQGQMMKFIPELTKRGIICSIGHTEATYEEASSAVAAGATMITHLFNAMRPLHHRNPGVFGVLGASQSLERPYFGIIADGIHLHPTTVNIAFNTHPDGFILVTDAMHMMGLPDGAYQWTNGDAESRIIKVGPTLLLEGTDTIAGSSITLIECVNNFLKWSGTTIPKALKSVTSTPAAMLEVQDTKGSLKSGADADLVVFSEETQDGATQLVIDEVWKFDDSMSLGPDVVDGLDPSIFDDSLMDSVHGAFPSLSFTPTYDFQDFSAGFDDPFSYSARPYEAQPPIEDPNQDSPTQELDNKLLGFSAAASKATLVDETGQDVDISSMTAELRGMFFVAEDVFGGDTAGRPLELTCYRRNLWQCLGEITLPRHITHVIDEHGNHRPVFELSASIGAVESIESKVTEIISIPWKSTNPMPGEEMKATSAPPNCPLDLSTGQEVDANRVTLNMSWKRLQFKHATANNGRRKGLQQHYVVQINLLARPQSGDWIKVAEIASSPVIVRGRSPRNFDSKKDLPLTGEKKSGARSNSDASMQHRDSNGGQPPPLQRLSSSGSSVQYTGDWATPQPLKEQNIQHSAKRLAMSPGISRPPIPSWSNEPSRSMGNTLLASSNARQGVSGPINLSLSEDERSPNRSSAELQSPRFSKTAAATRPTASQSPKDDEDMLYEYFPLSVDDWMPPVEAVYRPHIVHHTIVPAELKAQQMRSKMKRYFTAES</sequence>
<keyword evidence="7" id="KW-0119">Carbohydrate metabolism</keyword>
<comment type="similarity">
    <text evidence="1">Belongs to the metallo-dependent hydrolases superfamily. NagA family.</text>
</comment>
<dbReference type="InterPro" id="IPR011059">
    <property type="entry name" value="Metal-dep_hydrolase_composite"/>
</dbReference>
<evidence type="ECO:0000256" key="10">
    <source>
        <dbReference type="SAM" id="MobiDB-lite"/>
    </source>
</evidence>
<dbReference type="PROSITE" id="PS51517">
    <property type="entry name" value="NDT80"/>
    <property type="match status" value="1"/>
</dbReference>
<dbReference type="Proteomes" id="UP000288725">
    <property type="component" value="Unassembled WGS sequence"/>
</dbReference>
<dbReference type="FunFam" id="3.20.20.140:FF:000065">
    <property type="entry name" value="N-acetylglucosamine-6-phosphate deacetylase"/>
    <property type="match status" value="1"/>
</dbReference>
<dbReference type="InterPro" id="IPR006680">
    <property type="entry name" value="Amidohydro-rel"/>
</dbReference>
<feature type="compositionally biased region" description="Polar residues" evidence="10">
    <location>
        <begin position="751"/>
        <end position="761"/>
    </location>
</feature>
<feature type="DNA-binding region" description="NDT80" evidence="9">
    <location>
        <begin position="482"/>
        <end position="716"/>
    </location>
</feature>
<dbReference type="GO" id="GO:0046872">
    <property type="term" value="F:metal ion binding"/>
    <property type="evidence" value="ECO:0007669"/>
    <property type="project" value="UniProtKB-KW"/>
</dbReference>
<evidence type="ECO:0000313" key="12">
    <source>
        <dbReference type="EMBL" id="RXG45888.1"/>
    </source>
</evidence>
<feature type="compositionally biased region" description="Polar residues" evidence="10">
    <location>
        <begin position="796"/>
        <end position="827"/>
    </location>
</feature>
<evidence type="ECO:0000256" key="8">
    <source>
        <dbReference type="ARBA" id="ARBA00047647"/>
    </source>
</evidence>
<evidence type="ECO:0000256" key="5">
    <source>
        <dbReference type="ARBA" id="ARBA00022801"/>
    </source>
</evidence>
<evidence type="ECO:0000256" key="1">
    <source>
        <dbReference type="ARBA" id="ARBA00010716"/>
    </source>
</evidence>
<comment type="caution">
    <text evidence="12">The sequence shown here is derived from an EMBL/GenBank/DDBJ whole genome shotgun (WGS) entry which is preliminary data.</text>
</comment>
<dbReference type="GO" id="GO:0006046">
    <property type="term" value="P:N-acetylglucosamine catabolic process"/>
    <property type="evidence" value="ECO:0007669"/>
    <property type="project" value="TreeGrafter"/>
</dbReference>